<dbReference type="GO" id="GO:0005509">
    <property type="term" value="F:calcium ion binding"/>
    <property type="evidence" value="ECO:0007669"/>
    <property type="project" value="TreeGrafter"/>
</dbReference>
<dbReference type="PRINTS" id="PR01790">
    <property type="entry name" value="SMP30FAMILY"/>
</dbReference>
<comment type="cofactor">
    <cofactor evidence="3">
        <name>Zn(2+)</name>
        <dbReference type="ChEBI" id="CHEBI:29105"/>
    </cofactor>
    <text evidence="3">Binds 1 divalent metal cation per subunit.</text>
</comment>
<feature type="binding site" evidence="3">
    <location>
        <position position="17"/>
    </location>
    <ligand>
        <name>a divalent metal cation</name>
        <dbReference type="ChEBI" id="CHEBI:60240"/>
    </ligand>
</feature>
<gene>
    <name evidence="5" type="ORF">FVP77_08680</name>
</gene>
<accession>A0A5C8I468</accession>
<proteinExistence type="inferred from homology"/>
<dbReference type="AlphaFoldDB" id="A0A5C8I468"/>
<evidence type="ECO:0000259" key="4">
    <source>
        <dbReference type="Pfam" id="PF08450"/>
    </source>
</evidence>
<dbReference type="PANTHER" id="PTHR10907:SF47">
    <property type="entry name" value="REGUCALCIN"/>
    <property type="match status" value="1"/>
</dbReference>
<evidence type="ECO:0000256" key="1">
    <source>
        <dbReference type="ARBA" id="ARBA00008853"/>
    </source>
</evidence>
<dbReference type="InterPro" id="IPR011042">
    <property type="entry name" value="6-blade_b-propeller_TolB-like"/>
</dbReference>
<reference evidence="5 6" key="1">
    <citation type="submission" date="2019-08" db="EMBL/GenBank/DDBJ databases">
        <authorList>
            <person name="Dong K."/>
        </authorList>
    </citation>
    <scope>NUCLEOTIDE SEQUENCE [LARGE SCALE GENOMIC DNA]</scope>
    <source>
        <strain evidence="5 6">JCM14558</strain>
    </source>
</reference>
<keyword evidence="6" id="KW-1185">Reference proteome</keyword>
<evidence type="ECO:0000313" key="6">
    <source>
        <dbReference type="Proteomes" id="UP000321034"/>
    </source>
</evidence>
<feature type="binding site" evidence="3">
    <location>
        <position position="104"/>
    </location>
    <ligand>
        <name>substrate</name>
    </ligand>
</feature>
<feature type="active site" description="Proton donor/acceptor" evidence="2">
    <location>
        <position position="198"/>
    </location>
</feature>
<evidence type="ECO:0000256" key="2">
    <source>
        <dbReference type="PIRSR" id="PIRSR605511-1"/>
    </source>
</evidence>
<feature type="binding site" evidence="3">
    <location>
        <position position="152"/>
    </location>
    <ligand>
        <name>a divalent metal cation</name>
        <dbReference type="ChEBI" id="CHEBI:60240"/>
    </ligand>
</feature>
<dbReference type="PANTHER" id="PTHR10907">
    <property type="entry name" value="REGUCALCIN"/>
    <property type="match status" value="1"/>
</dbReference>
<keyword evidence="3" id="KW-0479">Metal-binding</keyword>
<evidence type="ECO:0000256" key="3">
    <source>
        <dbReference type="PIRSR" id="PIRSR605511-2"/>
    </source>
</evidence>
<name>A0A5C8I468_9MICO</name>
<feature type="binding site" evidence="3">
    <location>
        <position position="106"/>
    </location>
    <ligand>
        <name>substrate</name>
    </ligand>
</feature>
<feature type="binding site" evidence="3">
    <location>
        <position position="198"/>
    </location>
    <ligand>
        <name>a divalent metal cation</name>
        <dbReference type="ChEBI" id="CHEBI:60240"/>
    </ligand>
</feature>
<dbReference type="RefSeq" id="WP_147894110.1">
    <property type="nucleotide sequence ID" value="NZ_BAAANR010000001.1"/>
</dbReference>
<dbReference type="GO" id="GO:0019853">
    <property type="term" value="P:L-ascorbic acid biosynthetic process"/>
    <property type="evidence" value="ECO:0007669"/>
    <property type="project" value="TreeGrafter"/>
</dbReference>
<dbReference type="SUPFAM" id="SSF63829">
    <property type="entry name" value="Calcium-dependent phosphotriesterase"/>
    <property type="match status" value="1"/>
</dbReference>
<dbReference type="Gene3D" id="2.120.10.30">
    <property type="entry name" value="TolB, C-terminal domain"/>
    <property type="match status" value="1"/>
</dbReference>
<dbReference type="GO" id="GO:0004341">
    <property type="term" value="F:gluconolactonase activity"/>
    <property type="evidence" value="ECO:0007669"/>
    <property type="project" value="TreeGrafter"/>
</dbReference>
<dbReference type="EMBL" id="VRSV01000001">
    <property type="protein sequence ID" value="TXK13456.1"/>
    <property type="molecule type" value="Genomic_DNA"/>
</dbReference>
<sequence length="296" mass="31567">MNAEPKLFRRLDSVLVESIFWDERYDEVSWVDITTGTFHRARLDGAVDGSGDRVVELPAPMSAVQPAQGGGFVAALKNRIVSLDSEGAITGTIAEVEHAHAGIRFNEGKVDPFGRFIVGGMDVTSGDPDAALYAFAAGELPEVLRGGFGVANGFEWTPDGREMYVTDTSTKTVYRAPYGPGRGELGELEPYLRGFDSDGLVRDVDGCFWNAVYGGGEVLRWSPEGEVTARLAVPAPNVTSVALGGRERRTLFIGSARENLTEDDLGAAPLSGSIFTVDVDTAGRAVGVFGEMSPVD</sequence>
<comment type="similarity">
    <text evidence="1">Belongs to the SMP-30/CGR1 family.</text>
</comment>
<dbReference type="InterPro" id="IPR005511">
    <property type="entry name" value="SMP-30"/>
</dbReference>
<evidence type="ECO:0000313" key="5">
    <source>
        <dbReference type="EMBL" id="TXK13456.1"/>
    </source>
</evidence>
<feature type="domain" description="SMP-30/Gluconolactonase/LRE-like region" evidence="4">
    <location>
        <begin position="17"/>
        <end position="257"/>
    </location>
</feature>
<keyword evidence="3" id="KW-0862">Zinc</keyword>
<protein>
    <submittedName>
        <fullName evidence="5">SMP-30/gluconolactonase/LRE family protein</fullName>
    </submittedName>
</protein>
<dbReference type="InterPro" id="IPR013658">
    <property type="entry name" value="SGL"/>
</dbReference>
<comment type="caution">
    <text evidence="5">The sequence shown here is derived from an EMBL/GenBank/DDBJ whole genome shotgun (WGS) entry which is preliminary data.</text>
</comment>
<dbReference type="Proteomes" id="UP000321034">
    <property type="component" value="Unassembled WGS sequence"/>
</dbReference>
<organism evidence="5 6">
    <name type="scientific">Microbacterium hatanonis</name>
    <dbReference type="NCBI Taxonomy" id="404366"/>
    <lineage>
        <taxon>Bacteria</taxon>
        <taxon>Bacillati</taxon>
        <taxon>Actinomycetota</taxon>
        <taxon>Actinomycetes</taxon>
        <taxon>Micrococcales</taxon>
        <taxon>Microbacteriaceae</taxon>
        <taxon>Microbacterium</taxon>
    </lineage>
</organism>
<dbReference type="Pfam" id="PF08450">
    <property type="entry name" value="SGL"/>
    <property type="match status" value="1"/>
</dbReference>
<dbReference type="OrthoDB" id="2633250at2"/>